<dbReference type="GO" id="GO:0006633">
    <property type="term" value="P:fatty acid biosynthetic process"/>
    <property type="evidence" value="ECO:0007669"/>
    <property type="project" value="TreeGrafter"/>
</dbReference>
<dbReference type="InterPro" id="IPR020904">
    <property type="entry name" value="Sc_DH/Rdtase_CS"/>
</dbReference>
<dbReference type="GO" id="GO:0048038">
    <property type="term" value="F:quinone binding"/>
    <property type="evidence" value="ECO:0007669"/>
    <property type="project" value="TreeGrafter"/>
</dbReference>
<sequence>MIKIIKEKVAVITGAARGIGHGIALELAKDGCAVAIFDLLNLEDVQENIDQIKKLGLPVLYFQGDLTNEQARDNFCQKVMNEYGRIDLLVNNAGVAPKERKDILETSEESFNFVMDINLKGTFFFTQKIANIMVEEVKEGLEIEPKIVNISSMSSYTSSPARGEYCISKAGISMLTKLYADRLAEYGINVYEVRPGIIYTKMTEVVTDKYDRLIEEGVTPIKRWGYPEDIAKAVSVFCSGKLNFSTGEVINVDGGFHLRRL</sequence>
<dbReference type="Pfam" id="PF13561">
    <property type="entry name" value="adh_short_C2"/>
    <property type="match status" value="1"/>
</dbReference>
<dbReference type="PRINTS" id="PR00081">
    <property type="entry name" value="GDHRDH"/>
</dbReference>
<dbReference type="AlphaFoldDB" id="A0A285HWG8"/>
<dbReference type="EMBL" id="OBDZ01000026">
    <property type="protein sequence ID" value="SNY40072.1"/>
    <property type="molecule type" value="Genomic_DNA"/>
</dbReference>
<evidence type="ECO:0000256" key="2">
    <source>
        <dbReference type="ARBA" id="ARBA00023002"/>
    </source>
</evidence>
<dbReference type="InterPro" id="IPR002347">
    <property type="entry name" value="SDR_fam"/>
</dbReference>
<gene>
    <name evidence="3" type="ORF">SAMN06265827_12639</name>
</gene>
<organism evidence="3 4">
    <name type="scientific">Orenia metallireducens</name>
    <dbReference type="NCBI Taxonomy" id="1413210"/>
    <lineage>
        <taxon>Bacteria</taxon>
        <taxon>Bacillati</taxon>
        <taxon>Bacillota</taxon>
        <taxon>Clostridia</taxon>
        <taxon>Halanaerobiales</taxon>
        <taxon>Halobacteroidaceae</taxon>
        <taxon>Orenia</taxon>
    </lineage>
</organism>
<dbReference type="PANTHER" id="PTHR42760">
    <property type="entry name" value="SHORT-CHAIN DEHYDROGENASES/REDUCTASES FAMILY MEMBER"/>
    <property type="match status" value="1"/>
</dbReference>
<proteinExistence type="inferred from homology"/>
<dbReference type="PRINTS" id="PR00080">
    <property type="entry name" value="SDRFAMILY"/>
</dbReference>
<evidence type="ECO:0000313" key="4">
    <source>
        <dbReference type="Proteomes" id="UP000219573"/>
    </source>
</evidence>
<keyword evidence="2" id="KW-0560">Oxidoreductase</keyword>
<dbReference type="Proteomes" id="UP000219573">
    <property type="component" value="Unassembled WGS sequence"/>
</dbReference>
<dbReference type="InterPro" id="IPR036291">
    <property type="entry name" value="NAD(P)-bd_dom_sf"/>
</dbReference>
<accession>A0A285HWG8</accession>
<name>A0A285HWG8_9FIRM</name>
<dbReference type="Gene3D" id="3.40.50.720">
    <property type="entry name" value="NAD(P)-binding Rossmann-like Domain"/>
    <property type="match status" value="1"/>
</dbReference>
<dbReference type="GO" id="GO:0016616">
    <property type="term" value="F:oxidoreductase activity, acting on the CH-OH group of donors, NAD or NADP as acceptor"/>
    <property type="evidence" value="ECO:0007669"/>
    <property type="project" value="TreeGrafter"/>
</dbReference>
<dbReference type="FunFam" id="3.40.50.720:FF:000084">
    <property type="entry name" value="Short-chain dehydrogenase reductase"/>
    <property type="match status" value="1"/>
</dbReference>
<keyword evidence="4" id="KW-1185">Reference proteome</keyword>
<dbReference type="GO" id="GO:0008206">
    <property type="term" value="P:bile acid metabolic process"/>
    <property type="evidence" value="ECO:0007669"/>
    <property type="project" value="UniProtKB-ARBA"/>
</dbReference>
<dbReference type="SUPFAM" id="SSF51735">
    <property type="entry name" value="NAD(P)-binding Rossmann-fold domains"/>
    <property type="match status" value="1"/>
</dbReference>
<evidence type="ECO:0000256" key="1">
    <source>
        <dbReference type="ARBA" id="ARBA00006484"/>
    </source>
</evidence>
<dbReference type="PROSITE" id="PS00061">
    <property type="entry name" value="ADH_SHORT"/>
    <property type="match status" value="1"/>
</dbReference>
<dbReference type="NCBIfam" id="NF009386">
    <property type="entry name" value="PRK12745.1"/>
    <property type="match status" value="1"/>
</dbReference>
<protein>
    <submittedName>
        <fullName evidence="3">NAD(P)-dependent dehydrogenase, short-chain alcohol dehydrogenase family</fullName>
    </submittedName>
</protein>
<evidence type="ECO:0000313" key="3">
    <source>
        <dbReference type="EMBL" id="SNY40072.1"/>
    </source>
</evidence>
<dbReference type="PANTHER" id="PTHR42760:SF133">
    <property type="entry name" value="3-OXOACYL-[ACYL-CARRIER-PROTEIN] REDUCTASE"/>
    <property type="match status" value="1"/>
</dbReference>
<reference evidence="4" key="1">
    <citation type="submission" date="2017-09" db="EMBL/GenBank/DDBJ databases">
        <authorList>
            <person name="Varghese N."/>
            <person name="Submissions S."/>
        </authorList>
    </citation>
    <scope>NUCLEOTIDE SEQUENCE [LARGE SCALE GENOMIC DNA]</scope>
    <source>
        <strain evidence="4">MSL47</strain>
    </source>
</reference>
<comment type="similarity">
    <text evidence="1">Belongs to the short-chain dehydrogenases/reductases (SDR) family.</text>
</comment>